<gene>
    <name evidence="1" type="ORF">B4U79_09067</name>
</gene>
<comment type="caution">
    <text evidence="1">The sequence shown here is derived from an EMBL/GenBank/DDBJ whole genome shotgun (WGS) entry which is preliminary data.</text>
</comment>
<dbReference type="Proteomes" id="UP000285301">
    <property type="component" value="Unassembled WGS sequence"/>
</dbReference>
<keyword evidence="2" id="KW-1185">Reference proteome</keyword>
<dbReference type="EMBL" id="NCKU01001770">
    <property type="protein sequence ID" value="RWS11306.1"/>
    <property type="molecule type" value="Genomic_DNA"/>
</dbReference>
<proteinExistence type="predicted"/>
<protein>
    <submittedName>
        <fullName evidence="1">Uncharacterized protein</fullName>
    </submittedName>
</protein>
<name>A0A443R7T0_9ACAR</name>
<evidence type="ECO:0000313" key="1">
    <source>
        <dbReference type="EMBL" id="RWS11306.1"/>
    </source>
</evidence>
<organism evidence="1 2">
    <name type="scientific">Dinothrombium tinctorium</name>
    <dbReference type="NCBI Taxonomy" id="1965070"/>
    <lineage>
        <taxon>Eukaryota</taxon>
        <taxon>Metazoa</taxon>
        <taxon>Ecdysozoa</taxon>
        <taxon>Arthropoda</taxon>
        <taxon>Chelicerata</taxon>
        <taxon>Arachnida</taxon>
        <taxon>Acari</taxon>
        <taxon>Acariformes</taxon>
        <taxon>Trombidiformes</taxon>
        <taxon>Prostigmata</taxon>
        <taxon>Anystina</taxon>
        <taxon>Parasitengona</taxon>
        <taxon>Trombidioidea</taxon>
        <taxon>Trombidiidae</taxon>
        <taxon>Dinothrombium</taxon>
    </lineage>
</organism>
<accession>A0A443R7T0</accession>
<dbReference type="AlphaFoldDB" id="A0A443R7T0"/>
<reference evidence="1 2" key="1">
    <citation type="journal article" date="2018" name="Gigascience">
        <title>Genomes of trombidid mites reveal novel predicted allergens and laterally-transferred genes associated with secondary metabolism.</title>
        <authorList>
            <person name="Dong X."/>
            <person name="Chaisiri K."/>
            <person name="Xia D."/>
            <person name="Armstrong S.D."/>
            <person name="Fang Y."/>
            <person name="Donnelly M.J."/>
            <person name="Kadowaki T."/>
            <person name="McGarry J.W."/>
            <person name="Darby A.C."/>
            <person name="Makepeace B.L."/>
        </authorList>
    </citation>
    <scope>NUCLEOTIDE SEQUENCE [LARGE SCALE GENOMIC DNA]</scope>
    <source>
        <strain evidence="1">UoL-WK</strain>
    </source>
</reference>
<dbReference type="OrthoDB" id="6536068at2759"/>
<evidence type="ECO:0000313" key="2">
    <source>
        <dbReference type="Proteomes" id="UP000285301"/>
    </source>
</evidence>
<sequence>MSTFCKFNWISANAKKFNPLNPDIPTDRFFYRFPFGHYDQTPAYQRDVPRSNDFRGRIPFGLPVGGYSLKGVGPPYGLTAYLLGNGVQSMWRKYYADNAILLSASKKHYVGQPLTEYLGLRVRQGEHRVEDDLYSSKLGLNRYRYW</sequence>